<keyword evidence="5" id="KW-0029">Amino-acid transport</keyword>
<comment type="subcellular location">
    <subcellularLocation>
        <location evidence="1 8">Cell membrane</location>
        <topology evidence="1 8">Multi-pass membrane protein</topology>
    </subcellularLocation>
</comment>
<dbReference type="Proteomes" id="UP000273083">
    <property type="component" value="Unassembled WGS sequence"/>
</dbReference>
<evidence type="ECO:0000256" key="1">
    <source>
        <dbReference type="ARBA" id="ARBA00004651"/>
    </source>
</evidence>
<sequence>MQLFNIFMDNLPSILSGIMVTIKLSIISLLVAVVLGIVFGIFRLSKIKILEGIAVGYLYIIRGTPLMVQALFIYFGIAPLIIPRSDPFICGVIALSLNAGAYMSEIFRAGILAVDFGQMEASRSLGLGYFKTMQKVILPQAVKIMIPSIINQFIVTMKDTSILTVISIRELTASGQIIVARNFKPLETYGVIAVMYFLLITALSIFSSYVERRLHRGHKSN</sequence>
<accession>A0A3N1Y2R9</accession>
<feature type="transmembrane region" description="Helical" evidence="8">
    <location>
        <begin position="20"/>
        <end position="42"/>
    </location>
</feature>
<evidence type="ECO:0000313" key="10">
    <source>
        <dbReference type="EMBL" id="ROR31842.1"/>
    </source>
</evidence>
<evidence type="ECO:0000256" key="2">
    <source>
        <dbReference type="ARBA" id="ARBA00022448"/>
    </source>
</evidence>
<feature type="transmembrane region" description="Helical" evidence="8">
    <location>
        <begin position="54"/>
        <end position="77"/>
    </location>
</feature>
<dbReference type="PROSITE" id="PS50928">
    <property type="entry name" value="ABC_TM1"/>
    <property type="match status" value="1"/>
</dbReference>
<dbReference type="GO" id="GO:0006865">
    <property type="term" value="P:amino acid transport"/>
    <property type="evidence" value="ECO:0007669"/>
    <property type="project" value="UniProtKB-KW"/>
</dbReference>
<evidence type="ECO:0000259" key="9">
    <source>
        <dbReference type="PROSITE" id="PS50928"/>
    </source>
</evidence>
<feature type="transmembrane region" description="Helical" evidence="8">
    <location>
        <begin position="189"/>
        <end position="210"/>
    </location>
</feature>
<feature type="domain" description="ABC transmembrane type-1" evidence="9">
    <location>
        <begin position="18"/>
        <end position="207"/>
    </location>
</feature>
<dbReference type="EMBL" id="RJVG01000001">
    <property type="protein sequence ID" value="ROR31842.1"/>
    <property type="molecule type" value="Genomic_DNA"/>
</dbReference>
<dbReference type="PANTHER" id="PTHR30614:SF46">
    <property type="entry name" value="ABC TRANSPORTER MEMBRANE SPANNING PERMEASE-GLUTAMINE TRANSPORT"/>
    <property type="match status" value="1"/>
</dbReference>
<dbReference type="FunFam" id="1.10.3720.10:FF:000033">
    <property type="entry name" value="Polar amino acid ABC transporter permease"/>
    <property type="match status" value="1"/>
</dbReference>
<evidence type="ECO:0000256" key="5">
    <source>
        <dbReference type="ARBA" id="ARBA00022970"/>
    </source>
</evidence>
<keyword evidence="2 8" id="KW-0813">Transport</keyword>
<keyword evidence="3" id="KW-1003">Cell membrane</keyword>
<dbReference type="NCBIfam" id="TIGR01726">
    <property type="entry name" value="HEQRo_perm_3TM"/>
    <property type="match status" value="1"/>
</dbReference>
<dbReference type="InterPro" id="IPR000515">
    <property type="entry name" value="MetI-like"/>
</dbReference>
<dbReference type="Pfam" id="PF00528">
    <property type="entry name" value="BPD_transp_1"/>
    <property type="match status" value="1"/>
</dbReference>
<keyword evidence="11" id="KW-1185">Reference proteome</keyword>
<gene>
    <name evidence="10" type="ORF">EDD66_101461</name>
</gene>
<protein>
    <submittedName>
        <fullName evidence="10">Polar amino acid transport system permease protein/polar amino acid transport system substrate-binding protein</fullName>
    </submittedName>
</protein>
<evidence type="ECO:0000256" key="8">
    <source>
        <dbReference type="RuleBase" id="RU363032"/>
    </source>
</evidence>
<evidence type="ECO:0000256" key="7">
    <source>
        <dbReference type="ARBA" id="ARBA00023136"/>
    </source>
</evidence>
<evidence type="ECO:0000256" key="4">
    <source>
        <dbReference type="ARBA" id="ARBA00022692"/>
    </source>
</evidence>
<organism evidence="10 11">
    <name type="scientific">Mobilisporobacter senegalensis</name>
    <dbReference type="NCBI Taxonomy" id="1329262"/>
    <lineage>
        <taxon>Bacteria</taxon>
        <taxon>Bacillati</taxon>
        <taxon>Bacillota</taxon>
        <taxon>Clostridia</taxon>
        <taxon>Lachnospirales</taxon>
        <taxon>Lachnospiraceae</taxon>
        <taxon>Mobilisporobacter</taxon>
    </lineage>
</organism>
<dbReference type="InterPro" id="IPR043429">
    <property type="entry name" value="ArtM/GltK/GlnP/TcyL/YhdX-like"/>
</dbReference>
<keyword evidence="7 8" id="KW-0472">Membrane</keyword>
<comment type="caution">
    <text evidence="10">The sequence shown here is derived from an EMBL/GenBank/DDBJ whole genome shotgun (WGS) entry which is preliminary data.</text>
</comment>
<dbReference type="AlphaFoldDB" id="A0A3N1Y2R9"/>
<keyword evidence="6 8" id="KW-1133">Transmembrane helix</keyword>
<dbReference type="PANTHER" id="PTHR30614">
    <property type="entry name" value="MEMBRANE COMPONENT OF AMINO ACID ABC TRANSPORTER"/>
    <property type="match status" value="1"/>
</dbReference>
<dbReference type="CDD" id="cd06261">
    <property type="entry name" value="TM_PBP2"/>
    <property type="match status" value="1"/>
</dbReference>
<evidence type="ECO:0000256" key="6">
    <source>
        <dbReference type="ARBA" id="ARBA00022989"/>
    </source>
</evidence>
<dbReference type="Gene3D" id="1.10.3720.10">
    <property type="entry name" value="MetI-like"/>
    <property type="match status" value="1"/>
</dbReference>
<proteinExistence type="inferred from homology"/>
<dbReference type="GO" id="GO:0043190">
    <property type="term" value="C:ATP-binding cassette (ABC) transporter complex"/>
    <property type="evidence" value="ECO:0007669"/>
    <property type="project" value="InterPro"/>
</dbReference>
<dbReference type="InterPro" id="IPR035906">
    <property type="entry name" value="MetI-like_sf"/>
</dbReference>
<dbReference type="RefSeq" id="WP_123607929.1">
    <property type="nucleotide sequence ID" value="NZ_RJVG01000001.1"/>
</dbReference>
<reference evidence="10 11" key="1">
    <citation type="submission" date="2018-11" db="EMBL/GenBank/DDBJ databases">
        <title>Genomic Encyclopedia of Type Strains, Phase IV (KMG-IV): sequencing the most valuable type-strain genomes for metagenomic binning, comparative biology and taxonomic classification.</title>
        <authorList>
            <person name="Goeker M."/>
        </authorList>
    </citation>
    <scope>NUCLEOTIDE SEQUENCE [LARGE SCALE GENOMIC DNA]</scope>
    <source>
        <strain evidence="10 11">DSM 26537</strain>
    </source>
</reference>
<dbReference type="GO" id="GO:0022857">
    <property type="term" value="F:transmembrane transporter activity"/>
    <property type="evidence" value="ECO:0007669"/>
    <property type="project" value="InterPro"/>
</dbReference>
<evidence type="ECO:0000313" key="11">
    <source>
        <dbReference type="Proteomes" id="UP000273083"/>
    </source>
</evidence>
<comment type="similarity">
    <text evidence="8">Belongs to the binding-protein-dependent transport system permease family.</text>
</comment>
<evidence type="ECO:0000256" key="3">
    <source>
        <dbReference type="ARBA" id="ARBA00022475"/>
    </source>
</evidence>
<keyword evidence="4 8" id="KW-0812">Transmembrane</keyword>
<dbReference type="OrthoDB" id="9787841at2"/>
<name>A0A3N1Y2R9_9FIRM</name>
<dbReference type="SUPFAM" id="SSF161098">
    <property type="entry name" value="MetI-like"/>
    <property type="match status" value="1"/>
</dbReference>
<dbReference type="InterPro" id="IPR010065">
    <property type="entry name" value="AA_ABC_transptr_permease_3TM"/>
</dbReference>